<name>A0A1F2WJ18_9ACTN</name>
<evidence type="ECO:0000256" key="2">
    <source>
        <dbReference type="ARBA" id="ARBA00011073"/>
    </source>
</evidence>
<dbReference type="AlphaFoldDB" id="A0A1F2WJ18"/>
<dbReference type="InterPro" id="IPR000209">
    <property type="entry name" value="Peptidase_S8/S53_dom"/>
</dbReference>
<keyword evidence="6 7" id="KW-0720">Serine protease</keyword>
<dbReference type="STRING" id="1797197.A2Y75_06670"/>
<evidence type="ECO:0000313" key="12">
    <source>
        <dbReference type="Proteomes" id="UP000177876"/>
    </source>
</evidence>
<evidence type="ECO:0000256" key="4">
    <source>
        <dbReference type="ARBA" id="ARBA00022670"/>
    </source>
</evidence>
<sequence length="837" mass="89654">MISRNLFTGLTFPALFFILTLTIFLAFPAVSWAQPPEAGSSSRLLLGFKQCPLPEDLDQLKTVLENFSASISQQIELLLPNVAEIELPAGLDLSRLKSILRALPFSAFLEEDATVAAYFQPNDPRYPEQWHLPSISAPGAWDVTVGSSQVTIAVIDTGVDYTHVDLASKCVAGYNFVGHNSNPMDDHGHGTHVAGIAAAIGNNGTGVSGVDWSARIMPIKVLNSQGSGYDSDVAAGIRYAADHGADVINMSLGSSQYSYTLEEAVNYAYNAGVTIVAAAGNDGSAVGYPAACPHVIAVGALDSSDRLASFSNRGSELDLTAPGVNILSSVPGGYQKMSGTSMASPIVAGCASLVLARYSDYQPSQVQTSLESGANDLGSTGFDTNFGYGKVNPSTAVRNIQPSPSPNQGDDTWDPPQPGGETVWYMAEGYTGAGFETYILVENPNEPGATVRGEYVDQYGSYKQESYSLAGYSRLTLNLNAICPDSEVSSCITSTNGVGVVVERSMYFNSNGREDGHCTQGSPDISATWYFAEGYTGAGFDEYILVLNPWFSSNSVQLTLFDAAGGQRDYYYQLESASRLTIHVNDLAPGQDVSAMITAADGVVAERAMYFNYDGREGGSCTVGSWYPSTNWFFAEGYTGSGFDEWLLLFNPTESDRTATVTYRFNDGSNIQNNYIVNARSRYSVHVNREAPNREVAIKVESGGDGLIAERAMYFNYRGGWEGGHCAEGCREPSGQWNLAEGYTGSGFETWILIQNTSQYEAADIKMALIGNGGILSVRSYHLAAGSRTTFYLNDLAPPGDVSVSLYSTNNVPVVVERAMYFNFRGINGGSASVGSH</sequence>
<accession>A0A1F2WJ18</accession>
<feature type="region of interest" description="Disordered" evidence="9">
    <location>
        <begin position="399"/>
        <end position="420"/>
    </location>
</feature>
<dbReference type="InterPro" id="IPR023827">
    <property type="entry name" value="Peptidase_S8_Asp-AS"/>
</dbReference>
<gene>
    <name evidence="11" type="ORF">A2Y75_06670</name>
</gene>
<dbReference type="Gene3D" id="3.40.50.200">
    <property type="entry name" value="Peptidase S8/S53 domain"/>
    <property type="match status" value="1"/>
</dbReference>
<proteinExistence type="inferred from homology"/>
<dbReference type="GO" id="GO:0005576">
    <property type="term" value="C:extracellular region"/>
    <property type="evidence" value="ECO:0007669"/>
    <property type="project" value="UniProtKB-SubCell"/>
</dbReference>
<dbReference type="PROSITE" id="PS00137">
    <property type="entry name" value="SUBTILASE_HIS"/>
    <property type="match status" value="1"/>
</dbReference>
<dbReference type="InterPro" id="IPR036852">
    <property type="entry name" value="Peptidase_S8/S53_dom_sf"/>
</dbReference>
<dbReference type="Pfam" id="PF00082">
    <property type="entry name" value="Peptidase_S8"/>
    <property type="match status" value="1"/>
</dbReference>
<protein>
    <recommendedName>
        <fullName evidence="10">Peptidase S8/S53 domain-containing protein</fullName>
    </recommendedName>
</protein>
<dbReference type="InterPro" id="IPR036698">
    <property type="entry name" value="TM1070-like_sf"/>
</dbReference>
<evidence type="ECO:0000256" key="5">
    <source>
        <dbReference type="ARBA" id="ARBA00022801"/>
    </source>
</evidence>
<feature type="domain" description="Peptidase S8/S53" evidence="10">
    <location>
        <begin position="148"/>
        <end position="389"/>
    </location>
</feature>
<dbReference type="PRINTS" id="PR00723">
    <property type="entry name" value="SUBTILISIN"/>
</dbReference>
<dbReference type="InterPro" id="IPR015500">
    <property type="entry name" value="Peptidase_S8_subtilisin-rel"/>
</dbReference>
<dbReference type="Proteomes" id="UP000177876">
    <property type="component" value="Unassembled WGS sequence"/>
</dbReference>
<keyword evidence="4 7" id="KW-0645">Protease</keyword>
<evidence type="ECO:0000256" key="1">
    <source>
        <dbReference type="ARBA" id="ARBA00004613"/>
    </source>
</evidence>
<dbReference type="EMBL" id="MELK01000040">
    <property type="protein sequence ID" value="OFW56842.1"/>
    <property type="molecule type" value="Genomic_DNA"/>
</dbReference>
<evidence type="ECO:0000256" key="6">
    <source>
        <dbReference type="ARBA" id="ARBA00022825"/>
    </source>
</evidence>
<evidence type="ECO:0000256" key="3">
    <source>
        <dbReference type="ARBA" id="ARBA00022525"/>
    </source>
</evidence>
<evidence type="ECO:0000256" key="7">
    <source>
        <dbReference type="PROSITE-ProRule" id="PRU01240"/>
    </source>
</evidence>
<comment type="similarity">
    <text evidence="2 7 8">Belongs to the peptidase S8 family.</text>
</comment>
<comment type="subcellular location">
    <subcellularLocation>
        <location evidence="1">Secreted</location>
    </subcellularLocation>
</comment>
<dbReference type="PANTHER" id="PTHR43399">
    <property type="entry name" value="SUBTILISIN-RELATED"/>
    <property type="match status" value="1"/>
</dbReference>
<dbReference type="GO" id="GO:0006508">
    <property type="term" value="P:proteolysis"/>
    <property type="evidence" value="ECO:0007669"/>
    <property type="project" value="UniProtKB-KW"/>
</dbReference>
<evidence type="ECO:0000256" key="8">
    <source>
        <dbReference type="RuleBase" id="RU003355"/>
    </source>
</evidence>
<dbReference type="SUPFAM" id="SSF52743">
    <property type="entry name" value="Subtilisin-like"/>
    <property type="match status" value="1"/>
</dbReference>
<dbReference type="PROSITE" id="PS00138">
    <property type="entry name" value="SUBTILASE_SER"/>
    <property type="match status" value="1"/>
</dbReference>
<feature type="active site" description="Charge relay system" evidence="7">
    <location>
        <position position="189"/>
    </location>
</feature>
<dbReference type="Gene3D" id="2.60.290.11">
    <property type="entry name" value="TM1070-like"/>
    <property type="match status" value="3"/>
</dbReference>
<feature type="compositionally biased region" description="Polar residues" evidence="9">
    <location>
        <begin position="399"/>
        <end position="410"/>
    </location>
</feature>
<reference evidence="11 12" key="1">
    <citation type="journal article" date="2016" name="Nat. Commun.">
        <title>Thousands of microbial genomes shed light on interconnected biogeochemical processes in an aquifer system.</title>
        <authorList>
            <person name="Anantharaman K."/>
            <person name="Brown C.T."/>
            <person name="Hug L.A."/>
            <person name="Sharon I."/>
            <person name="Castelle C.J."/>
            <person name="Probst A.J."/>
            <person name="Thomas B.C."/>
            <person name="Singh A."/>
            <person name="Wilkins M.J."/>
            <person name="Karaoz U."/>
            <person name="Brodie E.L."/>
            <person name="Williams K.H."/>
            <person name="Hubbard S.S."/>
            <person name="Banfield J.F."/>
        </authorList>
    </citation>
    <scope>NUCLEOTIDE SEQUENCE [LARGE SCALE GENOMIC DNA]</scope>
</reference>
<evidence type="ECO:0000259" key="10">
    <source>
        <dbReference type="Pfam" id="PF00082"/>
    </source>
</evidence>
<dbReference type="PROSITE" id="PS00136">
    <property type="entry name" value="SUBTILASE_ASP"/>
    <property type="match status" value="1"/>
</dbReference>
<comment type="caution">
    <text evidence="11">The sequence shown here is derived from an EMBL/GenBank/DDBJ whole genome shotgun (WGS) entry which is preliminary data.</text>
</comment>
<dbReference type="CDD" id="cd07484">
    <property type="entry name" value="Peptidases_S8_Thermitase_like"/>
    <property type="match status" value="1"/>
</dbReference>
<dbReference type="GO" id="GO:0004252">
    <property type="term" value="F:serine-type endopeptidase activity"/>
    <property type="evidence" value="ECO:0007669"/>
    <property type="project" value="UniProtKB-UniRule"/>
</dbReference>
<keyword evidence="3" id="KW-0964">Secreted</keyword>
<feature type="active site" description="Charge relay system" evidence="7">
    <location>
        <position position="341"/>
    </location>
</feature>
<dbReference type="PROSITE" id="PS51892">
    <property type="entry name" value="SUBTILASE"/>
    <property type="match status" value="1"/>
</dbReference>
<dbReference type="InterPro" id="IPR022398">
    <property type="entry name" value="Peptidase_S8_His-AS"/>
</dbReference>
<dbReference type="InterPro" id="IPR023828">
    <property type="entry name" value="Peptidase_S8_Ser-AS"/>
</dbReference>
<dbReference type="PANTHER" id="PTHR43399:SF4">
    <property type="entry name" value="CELL WALL-ASSOCIATED PROTEASE"/>
    <property type="match status" value="1"/>
</dbReference>
<evidence type="ECO:0000313" key="11">
    <source>
        <dbReference type="EMBL" id="OFW56842.1"/>
    </source>
</evidence>
<organism evidence="11 12">
    <name type="scientific">Candidatus Solincola sediminis</name>
    <dbReference type="NCBI Taxonomy" id="1797199"/>
    <lineage>
        <taxon>Bacteria</taxon>
        <taxon>Bacillati</taxon>
        <taxon>Actinomycetota</taxon>
        <taxon>Candidatus Geothermincolia</taxon>
        <taxon>Candidatus Geothermincolales</taxon>
        <taxon>Candidatus Geothermincolaceae</taxon>
        <taxon>Candidatus Solincola</taxon>
    </lineage>
</organism>
<feature type="active site" description="Charge relay system" evidence="7">
    <location>
        <position position="156"/>
    </location>
</feature>
<dbReference type="InterPro" id="IPR051048">
    <property type="entry name" value="Peptidase_S8/S53_subtilisin"/>
</dbReference>
<dbReference type="InterPro" id="IPR034084">
    <property type="entry name" value="Thermitase-like_dom"/>
</dbReference>
<keyword evidence="5 7" id="KW-0378">Hydrolase</keyword>
<evidence type="ECO:0000256" key="9">
    <source>
        <dbReference type="SAM" id="MobiDB-lite"/>
    </source>
</evidence>